<protein>
    <recommendedName>
        <fullName evidence="4">Trypanosome variant surface glycoprotein B-type N-terminal domain-containing protein</fullName>
    </recommendedName>
</protein>
<proteinExistence type="predicted"/>
<accession>F9WSP6</accession>
<evidence type="ECO:0000313" key="3">
    <source>
        <dbReference type="Proteomes" id="UP000009027"/>
    </source>
</evidence>
<gene>
    <name evidence="2" type="ORF">TvY486_0034360</name>
</gene>
<sequence length="325" mass="35194">MPFISIVCNLVQIAEVVKRDALVEKETEFFAALNAALGVGSDDAPWQWALNSGNARLARLAQEAIGNWSAKENITNATAEGVCRTQARTLACDAIKAFKEYSRTKMLAAQQATDAIAPDANKQDQAWSATEQKESRKPQASGKLCLAATAVYLCTGETTENPCTVGGADPSGSTVKSGDQGRAGDVAGLWDKLKPAVCHAPHKNRTFHSGEDENAIALFRYSLQDRKHSNDGKHTLGNCANFNEDSDTGCIGYASDVATGKTKTAWMDNLRTATKALRAARSAYDLAKKHIDEIEQAKHRLQDAHTHRTDTDEKTRHAQRAAHAE</sequence>
<feature type="region of interest" description="Disordered" evidence="1">
    <location>
        <begin position="300"/>
        <end position="325"/>
    </location>
</feature>
<dbReference type="VEuPathDB" id="TriTrypDB:TvY486_0034360"/>
<dbReference type="Proteomes" id="UP000009027">
    <property type="component" value="Unassembled WGS sequence"/>
</dbReference>
<dbReference type="AlphaFoldDB" id="F9WSP6"/>
<organism evidence="2 3">
    <name type="scientific">Trypanosoma vivax (strain Y486)</name>
    <dbReference type="NCBI Taxonomy" id="1055687"/>
    <lineage>
        <taxon>Eukaryota</taxon>
        <taxon>Discoba</taxon>
        <taxon>Euglenozoa</taxon>
        <taxon>Kinetoplastea</taxon>
        <taxon>Metakinetoplastina</taxon>
        <taxon>Trypanosomatida</taxon>
        <taxon>Trypanosomatidae</taxon>
        <taxon>Trypanosoma</taxon>
        <taxon>Duttonella</taxon>
    </lineage>
</organism>
<feature type="region of interest" description="Disordered" evidence="1">
    <location>
        <begin position="117"/>
        <end position="140"/>
    </location>
</feature>
<evidence type="ECO:0000256" key="1">
    <source>
        <dbReference type="SAM" id="MobiDB-lite"/>
    </source>
</evidence>
<name>F9WSP6_TRYVY</name>
<evidence type="ECO:0000313" key="2">
    <source>
        <dbReference type="EMBL" id="CCD20585.1"/>
    </source>
</evidence>
<dbReference type="EMBL" id="CAEX01005935">
    <property type="protein sequence ID" value="CCD20585.1"/>
    <property type="molecule type" value="Genomic_DNA"/>
</dbReference>
<reference evidence="2 3" key="1">
    <citation type="journal article" date="2012" name="Proc. Natl. Acad. Sci. U.S.A.">
        <title>Antigenic diversity is generated by distinct evolutionary mechanisms in African trypanosome species.</title>
        <authorList>
            <person name="Jackson A.P."/>
            <person name="Berry A."/>
            <person name="Aslett M."/>
            <person name="Allison H.C."/>
            <person name="Burton P."/>
            <person name="Vavrova-Anderson J."/>
            <person name="Brown R."/>
            <person name="Browne H."/>
            <person name="Corton N."/>
            <person name="Hauser H."/>
            <person name="Gamble J."/>
            <person name="Gilderthorp R."/>
            <person name="Marcello L."/>
            <person name="McQuillan J."/>
            <person name="Otto T.D."/>
            <person name="Quail M.A."/>
            <person name="Sanders M.J."/>
            <person name="van Tonder A."/>
            <person name="Ginger M.L."/>
            <person name="Field M.C."/>
            <person name="Barry J.D."/>
            <person name="Hertz-Fowler C."/>
            <person name="Berriman M."/>
        </authorList>
    </citation>
    <scope>NUCLEOTIDE SEQUENCE</scope>
    <source>
        <strain evidence="2 3">Y486</strain>
    </source>
</reference>
<evidence type="ECO:0008006" key="4">
    <source>
        <dbReference type="Google" id="ProtNLM"/>
    </source>
</evidence>
<keyword evidence="3" id="KW-1185">Reference proteome</keyword>